<dbReference type="SUPFAM" id="SSF46609">
    <property type="entry name" value="Fe,Mn superoxide dismutase (SOD), N-terminal domain"/>
    <property type="match status" value="1"/>
</dbReference>
<evidence type="ECO:0000256" key="6">
    <source>
        <dbReference type="ARBA" id="ARBA00023004"/>
    </source>
</evidence>
<comment type="subunit">
    <text evidence="2">Homodimer.</text>
</comment>
<dbReference type="InterPro" id="IPR019831">
    <property type="entry name" value="Mn/Fe_SOD_N"/>
</dbReference>
<feature type="binding site" evidence="7">
    <location>
        <position position="156"/>
    </location>
    <ligand>
        <name>Mn(2+)</name>
        <dbReference type="ChEBI" id="CHEBI:29035"/>
    </ligand>
</feature>
<dbReference type="FunFam" id="3.55.40.20:FF:000004">
    <property type="entry name" value="Superoxide dismutase [Fe]"/>
    <property type="match status" value="1"/>
</dbReference>
<keyword evidence="5 8" id="KW-0560">Oxidoreductase</keyword>
<dbReference type="EC" id="1.15.1.1" evidence="3 8"/>
<comment type="catalytic activity">
    <reaction evidence="8">
        <text>2 superoxide + 2 H(+) = H2O2 + O2</text>
        <dbReference type="Rhea" id="RHEA:20696"/>
        <dbReference type="ChEBI" id="CHEBI:15378"/>
        <dbReference type="ChEBI" id="CHEBI:15379"/>
        <dbReference type="ChEBI" id="CHEBI:16240"/>
        <dbReference type="ChEBI" id="CHEBI:18421"/>
        <dbReference type="EC" id="1.15.1.1"/>
    </reaction>
</comment>
<evidence type="ECO:0000256" key="2">
    <source>
        <dbReference type="ARBA" id="ARBA00011738"/>
    </source>
</evidence>
<evidence type="ECO:0000256" key="3">
    <source>
        <dbReference type="ARBA" id="ARBA00012682"/>
    </source>
</evidence>
<reference evidence="11 12" key="1">
    <citation type="submission" date="2020-10" db="EMBL/GenBank/DDBJ databases">
        <title>The genome of sulfurovum sp.</title>
        <authorList>
            <person name="Xie S."/>
            <person name="Shao Z."/>
            <person name="Jiang L."/>
        </authorList>
    </citation>
    <scope>NUCLEOTIDE SEQUENCE [LARGE SCALE GENOMIC DNA]</scope>
    <source>
        <strain evidence="11 12">ST-419</strain>
    </source>
</reference>
<dbReference type="GO" id="GO:0046872">
    <property type="term" value="F:metal ion binding"/>
    <property type="evidence" value="ECO:0007669"/>
    <property type="project" value="UniProtKB-KW"/>
</dbReference>
<dbReference type="InterPro" id="IPR019832">
    <property type="entry name" value="Mn/Fe_SOD_C"/>
</dbReference>
<dbReference type="PRINTS" id="PR01703">
    <property type="entry name" value="MNSODISMTASE"/>
</dbReference>
<organism evidence="11 12">
    <name type="scientific">Sulfurovum indicum</name>
    <dbReference type="NCBI Taxonomy" id="2779528"/>
    <lineage>
        <taxon>Bacteria</taxon>
        <taxon>Pseudomonadati</taxon>
        <taxon>Campylobacterota</taxon>
        <taxon>Epsilonproteobacteria</taxon>
        <taxon>Campylobacterales</taxon>
        <taxon>Sulfurovaceae</taxon>
        <taxon>Sulfurovum</taxon>
    </lineage>
</organism>
<evidence type="ECO:0000256" key="4">
    <source>
        <dbReference type="ARBA" id="ARBA00022723"/>
    </source>
</evidence>
<sequence>MKHVLMELPFDENALEPYISAETIQYHYGRHHKGYLTKLNALIEGSPFEEMSLEEIIKKSGDAIFNNASQVYNHDFYFSGMSMQKSEPSRMLKEWIERDFGSMEIFKKSFLESAAGLFGSGWVWLSVNRENHLIIESRSNADNPILYGHTPLLTCDVWEHAYYIDYRNARADYLEKWWELINWDVVSERFGEYHYIEFPCDDNSGECEFREER</sequence>
<evidence type="ECO:0000259" key="9">
    <source>
        <dbReference type="Pfam" id="PF00081"/>
    </source>
</evidence>
<name>A0A7M1S6R0_9BACT</name>
<feature type="binding site" evidence="7">
    <location>
        <position position="27"/>
    </location>
    <ligand>
        <name>Mn(2+)</name>
        <dbReference type="ChEBI" id="CHEBI:29035"/>
    </ligand>
</feature>
<dbReference type="PANTHER" id="PTHR42769">
    <property type="entry name" value="SUPEROXIDE DISMUTASE"/>
    <property type="match status" value="1"/>
</dbReference>
<dbReference type="EMBL" id="CP063164">
    <property type="protein sequence ID" value="QOR62844.1"/>
    <property type="molecule type" value="Genomic_DNA"/>
</dbReference>
<dbReference type="PANTHER" id="PTHR42769:SF3">
    <property type="entry name" value="SUPEROXIDE DISMUTASE [FE] 2, CHLOROPLASTIC"/>
    <property type="match status" value="1"/>
</dbReference>
<comment type="similarity">
    <text evidence="1 8">Belongs to the iron/manganese superoxide dismutase family.</text>
</comment>
<dbReference type="Gene3D" id="3.55.40.20">
    <property type="entry name" value="Iron/manganese superoxide dismutase, C-terminal domain"/>
    <property type="match status" value="1"/>
</dbReference>
<keyword evidence="12" id="KW-1185">Reference proteome</keyword>
<evidence type="ECO:0000313" key="12">
    <source>
        <dbReference type="Proteomes" id="UP000595074"/>
    </source>
</evidence>
<evidence type="ECO:0000313" key="11">
    <source>
        <dbReference type="EMBL" id="QOR62844.1"/>
    </source>
</evidence>
<dbReference type="Pfam" id="PF00081">
    <property type="entry name" value="Sod_Fe_N"/>
    <property type="match status" value="1"/>
</dbReference>
<feature type="binding site" evidence="7">
    <location>
        <position position="74"/>
    </location>
    <ligand>
        <name>Mn(2+)</name>
        <dbReference type="ChEBI" id="CHEBI:29035"/>
    </ligand>
</feature>
<proteinExistence type="inferred from homology"/>
<dbReference type="Gene3D" id="1.10.287.990">
    <property type="entry name" value="Fe,Mn superoxide dismutase (SOD) domain"/>
    <property type="match status" value="1"/>
</dbReference>
<dbReference type="InterPro" id="IPR036324">
    <property type="entry name" value="Mn/Fe_SOD_N_sf"/>
</dbReference>
<evidence type="ECO:0000256" key="1">
    <source>
        <dbReference type="ARBA" id="ARBA00008714"/>
    </source>
</evidence>
<dbReference type="InterPro" id="IPR001189">
    <property type="entry name" value="Mn/Fe_SOD"/>
</dbReference>
<keyword evidence="4 7" id="KW-0479">Metal-binding</keyword>
<comment type="function">
    <text evidence="8">Destroys radicals which are normally produced within the cells and which are toxic to biological systems.</text>
</comment>
<protein>
    <recommendedName>
        <fullName evidence="3 8">Superoxide dismutase</fullName>
        <ecNumber evidence="3 8">1.15.1.1</ecNumber>
    </recommendedName>
</protein>
<accession>A0A7M1S6R0</accession>
<evidence type="ECO:0000259" key="10">
    <source>
        <dbReference type="Pfam" id="PF02777"/>
    </source>
</evidence>
<dbReference type="InterPro" id="IPR019833">
    <property type="entry name" value="Mn/Fe_SOD_BS"/>
</dbReference>
<dbReference type="SUPFAM" id="SSF54719">
    <property type="entry name" value="Fe,Mn superoxide dismutase (SOD), C-terminal domain"/>
    <property type="match status" value="1"/>
</dbReference>
<dbReference type="RefSeq" id="WP_197549661.1">
    <property type="nucleotide sequence ID" value="NZ_CP063164.1"/>
</dbReference>
<dbReference type="InterPro" id="IPR036314">
    <property type="entry name" value="SOD_C_sf"/>
</dbReference>
<dbReference type="PIRSF" id="PIRSF000349">
    <property type="entry name" value="SODismutase"/>
    <property type="match status" value="1"/>
</dbReference>
<dbReference type="GO" id="GO:0004784">
    <property type="term" value="F:superoxide dismutase activity"/>
    <property type="evidence" value="ECO:0007669"/>
    <property type="project" value="UniProtKB-EC"/>
</dbReference>
<evidence type="ECO:0000256" key="7">
    <source>
        <dbReference type="PIRSR" id="PIRSR000349-1"/>
    </source>
</evidence>
<feature type="domain" description="Manganese/iron superoxide dismutase C-terminal" evidence="10">
    <location>
        <begin position="89"/>
        <end position="189"/>
    </location>
</feature>
<keyword evidence="6" id="KW-0408">Iron</keyword>
<evidence type="ECO:0000256" key="5">
    <source>
        <dbReference type="ARBA" id="ARBA00023002"/>
    </source>
</evidence>
<dbReference type="KEGG" id="sinu:IMZ28_05105"/>
<dbReference type="Pfam" id="PF02777">
    <property type="entry name" value="Sod_Fe_C"/>
    <property type="match status" value="1"/>
</dbReference>
<dbReference type="FunFam" id="1.10.287.990:FF:000002">
    <property type="entry name" value="Superoxide dismutase"/>
    <property type="match status" value="1"/>
</dbReference>
<dbReference type="Proteomes" id="UP000595074">
    <property type="component" value="Chromosome"/>
</dbReference>
<dbReference type="AlphaFoldDB" id="A0A7M1S6R0"/>
<gene>
    <name evidence="11" type="ORF">IMZ28_05105</name>
</gene>
<feature type="binding site" evidence="7">
    <location>
        <position position="160"/>
    </location>
    <ligand>
        <name>Mn(2+)</name>
        <dbReference type="ChEBI" id="CHEBI:29035"/>
    </ligand>
</feature>
<feature type="domain" description="Manganese/iron superoxide dismutase N-terminal" evidence="9">
    <location>
        <begin position="2"/>
        <end position="82"/>
    </location>
</feature>
<evidence type="ECO:0000256" key="8">
    <source>
        <dbReference type="RuleBase" id="RU000414"/>
    </source>
</evidence>
<dbReference type="PROSITE" id="PS00088">
    <property type="entry name" value="SOD_MN"/>
    <property type="match status" value="1"/>
</dbReference>